<protein>
    <recommendedName>
        <fullName evidence="3">YdhG-like domain-containing protein</fullName>
    </recommendedName>
</protein>
<evidence type="ECO:0000313" key="1">
    <source>
        <dbReference type="EMBL" id="QDT31697.1"/>
    </source>
</evidence>
<gene>
    <name evidence="1" type="ORF">Mal48_09320</name>
</gene>
<dbReference type="SUPFAM" id="SSF159888">
    <property type="entry name" value="YdhG-like"/>
    <property type="match status" value="1"/>
</dbReference>
<dbReference type="EMBL" id="CP036267">
    <property type="protein sequence ID" value="QDT31697.1"/>
    <property type="molecule type" value="Genomic_DNA"/>
</dbReference>
<evidence type="ECO:0000313" key="2">
    <source>
        <dbReference type="Proteomes" id="UP000315724"/>
    </source>
</evidence>
<accession>A0A517QJG5</accession>
<keyword evidence="2" id="KW-1185">Reference proteome</keyword>
<name>A0A517QJG5_9PLAN</name>
<dbReference type="Proteomes" id="UP000315724">
    <property type="component" value="Chromosome"/>
</dbReference>
<dbReference type="Gene3D" id="3.90.1150.200">
    <property type="match status" value="1"/>
</dbReference>
<dbReference type="KEGG" id="tpol:Mal48_09320"/>
<sequence>MAKKLHETIPEYIEAAPPGGQLQLRQLHALLQSIAPEARQVINWNTAFFIERQFLFAFSAHEAHLEFNTTAESIEPFHNGLSKYEITETGVVKISYAEPLPEKLIRKIAEHRMQRVRERDDALFMKVLGRSS</sequence>
<dbReference type="RefSeq" id="WP_145196473.1">
    <property type="nucleotide sequence ID" value="NZ_CP036267.1"/>
</dbReference>
<organism evidence="1 2">
    <name type="scientific">Thalassoglobus polymorphus</name>
    <dbReference type="NCBI Taxonomy" id="2527994"/>
    <lineage>
        <taxon>Bacteria</taxon>
        <taxon>Pseudomonadati</taxon>
        <taxon>Planctomycetota</taxon>
        <taxon>Planctomycetia</taxon>
        <taxon>Planctomycetales</taxon>
        <taxon>Planctomycetaceae</taxon>
        <taxon>Thalassoglobus</taxon>
    </lineage>
</organism>
<dbReference type="OrthoDB" id="9811812at2"/>
<proteinExistence type="predicted"/>
<evidence type="ECO:0008006" key="3">
    <source>
        <dbReference type="Google" id="ProtNLM"/>
    </source>
</evidence>
<dbReference type="AlphaFoldDB" id="A0A517QJG5"/>
<reference evidence="1 2" key="1">
    <citation type="submission" date="2019-02" db="EMBL/GenBank/DDBJ databases">
        <title>Deep-cultivation of Planctomycetes and their phenomic and genomic characterization uncovers novel biology.</title>
        <authorList>
            <person name="Wiegand S."/>
            <person name="Jogler M."/>
            <person name="Boedeker C."/>
            <person name="Pinto D."/>
            <person name="Vollmers J."/>
            <person name="Rivas-Marin E."/>
            <person name="Kohn T."/>
            <person name="Peeters S.H."/>
            <person name="Heuer A."/>
            <person name="Rast P."/>
            <person name="Oberbeckmann S."/>
            <person name="Bunk B."/>
            <person name="Jeske O."/>
            <person name="Meyerdierks A."/>
            <person name="Storesund J.E."/>
            <person name="Kallscheuer N."/>
            <person name="Luecker S."/>
            <person name="Lage O.M."/>
            <person name="Pohl T."/>
            <person name="Merkel B.J."/>
            <person name="Hornburger P."/>
            <person name="Mueller R.-W."/>
            <person name="Bruemmer F."/>
            <person name="Labrenz M."/>
            <person name="Spormann A.M."/>
            <person name="Op den Camp H."/>
            <person name="Overmann J."/>
            <person name="Amann R."/>
            <person name="Jetten M.S.M."/>
            <person name="Mascher T."/>
            <person name="Medema M.H."/>
            <person name="Devos D.P."/>
            <person name="Kaster A.-K."/>
            <person name="Ovreas L."/>
            <person name="Rohde M."/>
            <person name="Galperin M.Y."/>
            <person name="Jogler C."/>
        </authorList>
    </citation>
    <scope>NUCLEOTIDE SEQUENCE [LARGE SCALE GENOMIC DNA]</scope>
    <source>
        <strain evidence="1 2">Mal48</strain>
    </source>
</reference>